<organism evidence="1 2">
    <name type="scientific">Candidatus Accumulibacter vicinus</name>
    <dbReference type="NCBI Taxonomy" id="2954382"/>
    <lineage>
        <taxon>Bacteria</taxon>
        <taxon>Pseudomonadati</taxon>
        <taxon>Pseudomonadota</taxon>
        <taxon>Betaproteobacteria</taxon>
        <taxon>Candidatus Accumulibacter</taxon>
    </lineage>
</organism>
<dbReference type="EMBL" id="JDSS02000052">
    <property type="protein sequence ID" value="KFB66039.1"/>
    <property type="molecule type" value="Genomic_DNA"/>
</dbReference>
<protein>
    <submittedName>
        <fullName evidence="1">Uncharacterized protein</fullName>
    </submittedName>
</protein>
<name>A0A084XU95_9PROT</name>
<proteinExistence type="predicted"/>
<accession>A0A084XU95</accession>
<dbReference type="AlphaFoldDB" id="A0A084XU95"/>
<dbReference type="Proteomes" id="UP000019812">
    <property type="component" value="Unassembled WGS sequence"/>
</dbReference>
<comment type="caution">
    <text evidence="1">The sequence shown here is derived from an EMBL/GenBank/DDBJ whole genome shotgun (WGS) entry which is preliminary data.</text>
</comment>
<reference evidence="1 2" key="1">
    <citation type="submission" date="2014-07" db="EMBL/GenBank/DDBJ databases">
        <title>Expanding our view of genomic diversity in Candidatus Accumulibacter clades.</title>
        <authorList>
            <person name="Skennerton C.T."/>
            <person name="Barr J.J."/>
            <person name="Slater F.R."/>
            <person name="Bond P.L."/>
            <person name="Tyson G.W."/>
        </authorList>
    </citation>
    <scope>NUCLEOTIDE SEQUENCE [LARGE SCALE GENOMIC DNA]</scope>
    <source>
        <strain evidence="2">SK-01</strain>
    </source>
</reference>
<evidence type="ECO:0000313" key="2">
    <source>
        <dbReference type="Proteomes" id="UP000019812"/>
    </source>
</evidence>
<gene>
    <name evidence="1" type="ORF">CAPSK01_004642</name>
</gene>
<dbReference type="STRING" id="1457154.CAPSK01_004642"/>
<sequence>MTGVSMTVTLKKDGDERKCPRCKETKPHEEFYAYLTNPYCKECTREYYRVRNANKRTARELAHV</sequence>
<evidence type="ECO:0000313" key="1">
    <source>
        <dbReference type="EMBL" id="KFB66039.1"/>
    </source>
</evidence>